<feature type="chain" id="PRO_5047351535" evidence="1">
    <location>
        <begin position="28"/>
        <end position="186"/>
    </location>
</feature>
<reference evidence="2" key="1">
    <citation type="submission" date="2022-06" db="EMBL/GenBank/DDBJ databases">
        <title>Alkalimarinus sp. nov., isolated from gut of a Alitta virens.</title>
        <authorList>
            <person name="Yang A.I."/>
            <person name="Shin N.-R."/>
        </authorList>
    </citation>
    <scope>NUCLEOTIDE SEQUENCE</scope>
    <source>
        <strain evidence="2">A2M4</strain>
    </source>
</reference>
<accession>A0ABY6N072</accession>
<evidence type="ECO:0000313" key="2">
    <source>
        <dbReference type="EMBL" id="UZE95486.1"/>
    </source>
</evidence>
<evidence type="ECO:0000313" key="3">
    <source>
        <dbReference type="Proteomes" id="UP001163739"/>
    </source>
</evidence>
<dbReference type="RefSeq" id="WP_265046975.1">
    <property type="nucleotide sequence ID" value="NZ_CP100390.1"/>
</dbReference>
<sequence>MKHVSSIQTPFAFFMLVSLISAPSLYASDHEDHHEHREHGAHNHGHATLSIVQEDNNVQLMLESPAANLIGFEHTPNTLEEKKMADKALITLRQGPMLFSFPPNAQCAQTSVEIESALTEHTEDHDSHSDITVSYQFACNNPSALKSIDVQVFTLFPLTEEIDAQIMTDKRQFAAELTAQQSIINF</sequence>
<dbReference type="EMBL" id="CP100390">
    <property type="protein sequence ID" value="UZE95486.1"/>
    <property type="molecule type" value="Genomic_DNA"/>
</dbReference>
<keyword evidence="3" id="KW-1185">Reference proteome</keyword>
<keyword evidence="1" id="KW-0732">Signal</keyword>
<dbReference type="InterPro" id="IPR021253">
    <property type="entry name" value="ZrgA-like"/>
</dbReference>
<dbReference type="Proteomes" id="UP001163739">
    <property type="component" value="Chromosome"/>
</dbReference>
<name>A0ABY6N072_9ALTE</name>
<dbReference type="Pfam" id="PF10986">
    <property type="entry name" value="ZrgA"/>
    <property type="match status" value="1"/>
</dbReference>
<protein>
    <submittedName>
        <fullName evidence="2">DUF2796 domain-containing protein</fullName>
    </submittedName>
</protein>
<evidence type="ECO:0000256" key="1">
    <source>
        <dbReference type="SAM" id="SignalP"/>
    </source>
</evidence>
<feature type="signal peptide" evidence="1">
    <location>
        <begin position="1"/>
        <end position="27"/>
    </location>
</feature>
<proteinExistence type="predicted"/>
<organism evidence="2 3">
    <name type="scientific">Alkalimarinus alittae</name>
    <dbReference type="NCBI Taxonomy" id="2961619"/>
    <lineage>
        <taxon>Bacteria</taxon>
        <taxon>Pseudomonadati</taxon>
        <taxon>Pseudomonadota</taxon>
        <taxon>Gammaproteobacteria</taxon>
        <taxon>Alteromonadales</taxon>
        <taxon>Alteromonadaceae</taxon>
        <taxon>Alkalimarinus</taxon>
    </lineage>
</organism>
<gene>
    <name evidence="2" type="ORF">NKI27_15630</name>
</gene>